<proteinExistence type="predicted"/>
<comment type="caution">
    <text evidence="3">The sequence shown here is derived from an EMBL/GenBank/DDBJ whole genome shotgun (WGS) entry which is preliminary data.</text>
</comment>
<feature type="compositionally biased region" description="Basic residues" evidence="1">
    <location>
        <begin position="101"/>
        <end position="110"/>
    </location>
</feature>
<feature type="chain" id="PRO_5009890646" evidence="2">
    <location>
        <begin position="22"/>
        <end position="392"/>
    </location>
</feature>
<evidence type="ECO:0000313" key="4">
    <source>
        <dbReference type="Proteomes" id="UP000184267"/>
    </source>
</evidence>
<gene>
    <name evidence="3" type="ORF">TRAPUB_11015</name>
</gene>
<feature type="compositionally biased region" description="Low complexity" evidence="1">
    <location>
        <begin position="300"/>
        <end position="318"/>
    </location>
</feature>
<name>A0A1M2VY08_TRAPU</name>
<feature type="region of interest" description="Disordered" evidence="1">
    <location>
        <begin position="76"/>
        <end position="392"/>
    </location>
</feature>
<feature type="compositionally biased region" description="Basic and acidic residues" evidence="1">
    <location>
        <begin position="332"/>
        <end position="346"/>
    </location>
</feature>
<feature type="compositionally biased region" description="Polar residues" evidence="1">
    <location>
        <begin position="169"/>
        <end position="186"/>
    </location>
</feature>
<evidence type="ECO:0000256" key="1">
    <source>
        <dbReference type="SAM" id="MobiDB-lite"/>
    </source>
</evidence>
<dbReference type="OrthoDB" id="2564465at2759"/>
<dbReference type="EMBL" id="MNAD01000488">
    <property type="protein sequence ID" value="OJT12426.1"/>
    <property type="molecule type" value="Genomic_DNA"/>
</dbReference>
<feature type="compositionally biased region" description="Low complexity" evidence="1">
    <location>
        <begin position="187"/>
        <end position="198"/>
    </location>
</feature>
<feature type="region of interest" description="Disordered" evidence="1">
    <location>
        <begin position="28"/>
        <end position="61"/>
    </location>
</feature>
<evidence type="ECO:0000313" key="3">
    <source>
        <dbReference type="EMBL" id="OJT12426.1"/>
    </source>
</evidence>
<evidence type="ECO:0000256" key="2">
    <source>
        <dbReference type="SAM" id="SignalP"/>
    </source>
</evidence>
<feature type="signal peptide" evidence="2">
    <location>
        <begin position="1"/>
        <end position="21"/>
    </location>
</feature>
<feature type="compositionally biased region" description="Basic and acidic residues" evidence="1">
    <location>
        <begin position="355"/>
        <end position="366"/>
    </location>
</feature>
<feature type="compositionally biased region" description="Low complexity" evidence="1">
    <location>
        <begin position="111"/>
        <end position="133"/>
    </location>
</feature>
<keyword evidence="4" id="KW-1185">Reference proteome</keyword>
<dbReference type="OMA" id="PAREVNN"/>
<feature type="compositionally biased region" description="Basic and acidic residues" evidence="1">
    <location>
        <begin position="216"/>
        <end position="226"/>
    </location>
</feature>
<sequence>MGSAQSVVSAAAALAIAGAIAYGFVQPGDPSASVTSSGTQPAASSAPATKKKQKKKAIAVAGAAEDAYVEPHVVSFPSVVPGGFDAPSAPEPEGQLGAAPKSKKKKKGKKASSPVPQDAQSESSATAPESSAARKPRKSASATPKPAGDDQGWTRVETKKKAVQPAPAGTSTSERPPDISTSDAGITTSVTGTSSPVTERTEDEAQGQPANSSTSDNRRTLAERLLPKPRKTGVEDLLEEPDYPQVARVMRIQPRADEQPAAGFSWGDYEDVEGARGTADDADGEDDGWGVVRTRRSRPKQPASSSASASAQAPASQSGSETLTKKQRQHAAKREAEKAAKAEGEAARLALLAQHKRELERTRMAEQAKASKKQPSGGMSAYVDENGKLVWQ</sequence>
<keyword evidence="2" id="KW-0732">Signal</keyword>
<organism evidence="3 4">
    <name type="scientific">Trametes pubescens</name>
    <name type="common">White-rot fungus</name>
    <dbReference type="NCBI Taxonomy" id="154538"/>
    <lineage>
        <taxon>Eukaryota</taxon>
        <taxon>Fungi</taxon>
        <taxon>Dikarya</taxon>
        <taxon>Basidiomycota</taxon>
        <taxon>Agaricomycotina</taxon>
        <taxon>Agaricomycetes</taxon>
        <taxon>Polyporales</taxon>
        <taxon>Polyporaceae</taxon>
        <taxon>Trametes</taxon>
    </lineage>
</organism>
<protein>
    <submittedName>
        <fullName evidence="3">Uncharacterized protein</fullName>
    </submittedName>
</protein>
<accession>A0A1M2VY08</accession>
<reference evidence="3 4" key="1">
    <citation type="submission" date="2016-10" db="EMBL/GenBank/DDBJ databases">
        <title>Genome sequence of the basidiomycete white-rot fungus Trametes pubescens.</title>
        <authorList>
            <person name="Makela M.R."/>
            <person name="Granchi Z."/>
            <person name="Peng M."/>
            <person name="De Vries R.P."/>
            <person name="Grigoriev I."/>
            <person name="Riley R."/>
            <person name="Hilden K."/>
        </authorList>
    </citation>
    <scope>NUCLEOTIDE SEQUENCE [LARGE SCALE GENOMIC DNA]</scope>
    <source>
        <strain evidence="3 4">FBCC735</strain>
    </source>
</reference>
<feature type="compositionally biased region" description="Polar residues" evidence="1">
    <location>
        <begin position="32"/>
        <end position="41"/>
    </location>
</feature>
<dbReference type="AlphaFoldDB" id="A0A1M2VY08"/>
<dbReference type="Proteomes" id="UP000184267">
    <property type="component" value="Unassembled WGS sequence"/>
</dbReference>